<protein>
    <submittedName>
        <fullName evidence="2">Uncharacterized protein</fullName>
    </submittedName>
</protein>
<proteinExistence type="predicted"/>
<evidence type="ECO:0000313" key="2">
    <source>
        <dbReference type="EMBL" id="CDN87154.1"/>
    </source>
</evidence>
<organism evidence="2 3">
    <name type="scientific">Hydrogenophaga intermedia</name>
    <dbReference type="NCBI Taxonomy" id="65786"/>
    <lineage>
        <taxon>Bacteria</taxon>
        <taxon>Pseudomonadati</taxon>
        <taxon>Pseudomonadota</taxon>
        <taxon>Betaproteobacteria</taxon>
        <taxon>Burkholderiales</taxon>
        <taxon>Comamonadaceae</taxon>
        <taxon>Hydrogenophaga</taxon>
    </lineage>
</organism>
<dbReference type="Proteomes" id="UP000028878">
    <property type="component" value="Unassembled WGS sequence"/>
</dbReference>
<feature type="region of interest" description="Disordered" evidence="1">
    <location>
        <begin position="97"/>
        <end position="119"/>
    </location>
</feature>
<sequence length="134" mass="14467">MARMGSRTAKPQAASERVVTTVRLEPALHAELAALGELEHASFNQVVEAGMRHYVQHRRDVLEQRLERALKALRARPKGGDFDAAIARLVEAEATLGDADPAQGRLGQRSTDARAKSMSDKGLAARVRSLMAAG</sequence>
<evidence type="ECO:0000313" key="3">
    <source>
        <dbReference type="Proteomes" id="UP000028878"/>
    </source>
</evidence>
<accession>A0A1L1PEB2</accession>
<gene>
    <name evidence="2" type="ORF">BN948_01573</name>
</gene>
<name>A0A1L1PEB2_HYDIT</name>
<keyword evidence="3" id="KW-1185">Reference proteome</keyword>
<dbReference type="AlphaFoldDB" id="A0A1L1PEB2"/>
<dbReference type="EMBL" id="CCAE010000009">
    <property type="protein sequence ID" value="CDN87154.1"/>
    <property type="molecule type" value="Genomic_DNA"/>
</dbReference>
<evidence type="ECO:0000256" key="1">
    <source>
        <dbReference type="SAM" id="MobiDB-lite"/>
    </source>
</evidence>
<reference evidence="3" key="1">
    <citation type="submission" date="2014-11" db="EMBL/GenBank/DDBJ databases">
        <title>Draft genome sequence of Hydrogenophaga intermedia S1.</title>
        <authorList>
            <person name="Gan H.M."/>
            <person name="Chew T.H."/>
            <person name="Stolz A."/>
        </authorList>
    </citation>
    <scope>NUCLEOTIDE SEQUENCE [LARGE SCALE GENOMIC DNA]</scope>
    <source>
        <strain evidence="3">S1</strain>
    </source>
</reference>